<sequence length="83" mass="9637">MRCEQHMDLFLPGPDASTGLAGYLKAHKKFWHFDKLRILRLTVAPISPSDIQIRISIKKKQHKLRALVPKIAPVQIHLYNRQL</sequence>
<gene>
    <name evidence="1" type="ORF">GQ55_5G411500</name>
</gene>
<organism evidence="1 2">
    <name type="scientific">Panicum hallii var. hallii</name>
    <dbReference type="NCBI Taxonomy" id="1504633"/>
    <lineage>
        <taxon>Eukaryota</taxon>
        <taxon>Viridiplantae</taxon>
        <taxon>Streptophyta</taxon>
        <taxon>Embryophyta</taxon>
        <taxon>Tracheophyta</taxon>
        <taxon>Spermatophyta</taxon>
        <taxon>Magnoliopsida</taxon>
        <taxon>Liliopsida</taxon>
        <taxon>Poales</taxon>
        <taxon>Poaceae</taxon>
        <taxon>PACMAD clade</taxon>
        <taxon>Panicoideae</taxon>
        <taxon>Panicodae</taxon>
        <taxon>Paniceae</taxon>
        <taxon>Panicinae</taxon>
        <taxon>Panicum</taxon>
        <taxon>Panicum sect. Panicum</taxon>
    </lineage>
</organism>
<evidence type="ECO:0000313" key="1">
    <source>
        <dbReference type="EMBL" id="PUZ57217.1"/>
    </source>
</evidence>
<keyword evidence="2" id="KW-1185">Reference proteome</keyword>
<proteinExistence type="predicted"/>
<dbReference type="Gramene" id="PUZ57217">
    <property type="protein sequence ID" value="PUZ57217"/>
    <property type="gene ID" value="GQ55_5G411500"/>
</dbReference>
<reference evidence="1 2" key="1">
    <citation type="submission" date="2018-04" db="EMBL/GenBank/DDBJ databases">
        <title>WGS assembly of Panicum hallii var. hallii HAL2.</title>
        <authorList>
            <person name="Lovell J."/>
            <person name="Jenkins J."/>
            <person name="Lowry D."/>
            <person name="Mamidi S."/>
            <person name="Sreedasyam A."/>
            <person name="Weng X."/>
            <person name="Barry K."/>
            <person name="Bonette J."/>
            <person name="Campitelli B."/>
            <person name="Daum C."/>
            <person name="Gordon S."/>
            <person name="Gould B."/>
            <person name="Lipzen A."/>
            <person name="MacQueen A."/>
            <person name="Palacio-Mejia J."/>
            <person name="Plott C."/>
            <person name="Shakirov E."/>
            <person name="Shu S."/>
            <person name="Yoshinaga Y."/>
            <person name="Zane M."/>
            <person name="Rokhsar D."/>
            <person name="Grimwood J."/>
            <person name="Schmutz J."/>
            <person name="Juenger T."/>
        </authorList>
    </citation>
    <scope>NUCLEOTIDE SEQUENCE [LARGE SCALE GENOMIC DNA]</scope>
    <source>
        <strain evidence="2">cv. HAL2</strain>
    </source>
</reference>
<accession>A0A2T7DNR2</accession>
<name>A0A2T7DNR2_9POAL</name>
<evidence type="ECO:0000313" key="2">
    <source>
        <dbReference type="Proteomes" id="UP000244336"/>
    </source>
</evidence>
<protein>
    <submittedName>
        <fullName evidence="1">Uncharacterized protein</fullName>
    </submittedName>
</protein>
<dbReference type="EMBL" id="CM009753">
    <property type="protein sequence ID" value="PUZ57217.1"/>
    <property type="molecule type" value="Genomic_DNA"/>
</dbReference>
<dbReference type="AlphaFoldDB" id="A0A2T7DNR2"/>
<dbReference type="Proteomes" id="UP000244336">
    <property type="component" value="Chromosome 5"/>
</dbReference>